<evidence type="ECO:0000256" key="6">
    <source>
        <dbReference type="ARBA" id="ARBA00023235"/>
    </source>
</evidence>
<proteinExistence type="predicted"/>
<dbReference type="GO" id="GO:0003918">
    <property type="term" value="F:DNA topoisomerase type II (double strand cut, ATP-hydrolyzing) activity"/>
    <property type="evidence" value="ECO:0007669"/>
    <property type="project" value="UniProtKB-EC"/>
</dbReference>
<protein>
    <recommendedName>
        <fullName evidence="3">DNA topoisomerase (ATP-hydrolyzing)</fullName>
        <ecNumber evidence="3">5.6.2.2</ecNumber>
    </recommendedName>
</protein>
<comment type="cofactor">
    <cofactor evidence="2">
        <name>Mg(2+)</name>
        <dbReference type="ChEBI" id="CHEBI:18420"/>
    </cofactor>
</comment>
<comment type="catalytic activity">
    <reaction evidence="1">
        <text>ATP-dependent breakage, passage and rejoining of double-stranded DNA.</text>
        <dbReference type="EC" id="5.6.2.2"/>
    </reaction>
</comment>
<dbReference type="OrthoDB" id="276498at2759"/>
<dbReference type="GO" id="GO:0003677">
    <property type="term" value="F:DNA binding"/>
    <property type="evidence" value="ECO:0007669"/>
    <property type="project" value="UniProtKB-KW"/>
</dbReference>
<evidence type="ECO:0000256" key="2">
    <source>
        <dbReference type="ARBA" id="ARBA00001946"/>
    </source>
</evidence>
<gene>
    <name evidence="7" type="ORF">TELCIR_20634</name>
</gene>
<evidence type="ECO:0000256" key="3">
    <source>
        <dbReference type="ARBA" id="ARBA00012895"/>
    </source>
</evidence>
<dbReference type="EC" id="5.6.2.2" evidence="3"/>
<dbReference type="GO" id="GO:0005634">
    <property type="term" value="C:nucleus"/>
    <property type="evidence" value="ECO:0007669"/>
    <property type="project" value="TreeGrafter"/>
</dbReference>
<dbReference type="GO" id="GO:0000819">
    <property type="term" value="P:sister chromatid segregation"/>
    <property type="evidence" value="ECO:0007669"/>
    <property type="project" value="TreeGrafter"/>
</dbReference>
<dbReference type="EMBL" id="KZ363052">
    <property type="protein sequence ID" value="PIO57945.1"/>
    <property type="molecule type" value="Genomic_DNA"/>
</dbReference>
<dbReference type="SUPFAM" id="SSF55874">
    <property type="entry name" value="ATPase domain of HSP90 chaperone/DNA topoisomerase II/histidine kinase"/>
    <property type="match status" value="1"/>
</dbReference>
<organism evidence="7 8">
    <name type="scientific">Teladorsagia circumcincta</name>
    <name type="common">Brown stomach worm</name>
    <name type="synonym">Ostertagia circumcincta</name>
    <dbReference type="NCBI Taxonomy" id="45464"/>
    <lineage>
        <taxon>Eukaryota</taxon>
        <taxon>Metazoa</taxon>
        <taxon>Ecdysozoa</taxon>
        <taxon>Nematoda</taxon>
        <taxon>Chromadorea</taxon>
        <taxon>Rhabditida</taxon>
        <taxon>Rhabditina</taxon>
        <taxon>Rhabditomorpha</taxon>
        <taxon>Strongyloidea</taxon>
        <taxon>Trichostrongylidae</taxon>
        <taxon>Teladorsagia</taxon>
    </lineage>
</organism>
<keyword evidence="4" id="KW-0799">Topoisomerase</keyword>
<keyword evidence="5" id="KW-0238">DNA-binding</keyword>
<evidence type="ECO:0000256" key="5">
    <source>
        <dbReference type="ARBA" id="ARBA00023125"/>
    </source>
</evidence>
<dbReference type="InterPro" id="IPR036890">
    <property type="entry name" value="HATPase_C_sf"/>
</dbReference>
<dbReference type="InterPro" id="IPR050634">
    <property type="entry name" value="DNA_Topoisomerase_II"/>
</dbReference>
<evidence type="ECO:0000313" key="8">
    <source>
        <dbReference type="Proteomes" id="UP000230423"/>
    </source>
</evidence>
<reference evidence="7 8" key="1">
    <citation type="submission" date="2015-09" db="EMBL/GenBank/DDBJ databases">
        <title>Draft genome of the parasitic nematode Teladorsagia circumcincta isolate WARC Sus (inbred).</title>
        <authorList>
            <person name="Mitreva M."/>
        </authorList>
    </citation>
    <scope>NUCLEOTIDE SEQUENCE [LARGE SCALE GENOMIC DNA]</scope>
    <source>
        <strain evidence="7 8">S</strain>
    </source>
</reference>
<keyword evidence="6" id="KW-0413">Isomerase</keyword>
<name>A0A2G9TJ26_TELCI</name>
<evidence type="ECO:0000313" key="7">
    <source>
        <dbReference type="EMBL" id="PIO57945.1"/>
    </source>
</evidence>
<keyword evidence="8" id="KW-1185">Reference proteome</keyword>
<dbReference type="PANTHER" id="PTHR10169:SF38">
    <property type="entry name" value="DNA TOPOISOMERASE 2"/>
    <property type="match status" value="1"/>
</dbReference>
<sequence length="143" mass="16058">MVAKAGVLKVMRRCVLGVPKCLRYTRLYNQLKPFSASALKLQARVKKSAIATTTTNPVVESLRYERKSPIEHILLRPDTYVGSTALAEYTDAWVVSEDGQSCVQMPLSYSPALLKIFDEILVNAADNKQRDPEMNELRVDVDQ</sequence>
<dbReference type="Gene3D" id="3.30.565.10">
    <property type="entry name" value="Histidine kinase-like ATPase, C-terminal domain"/>
    <property type="match status" value="1"/>
</dbReference>
<dbReference type="Proteomes" id="UP000230423">
    <property type="component" value="Unassembled WGS sequence"/>
</dbReference>
<dbReference type="GO" id="GO:0000712">
    <property type="term" value="P:resolution of meiotic recombination intermediates"/>
    <property type="evidence" value="ECO:0007669"/>
    <property type="project" value="TreeGrafter"/>
</dbReference>
<evidence type="ECO:0000256" key="4">
    <source>
        <dbReference type="ARBA" id="ARBA00023029"/>
    </source>
</evidence>
<dbReference type="PANTHER" id="PTHR10169">
    <property type="entry name" value="DNA TOPOISOMERASE/GYRASE"/>
    <property type="match status" value="1"/>
</dbReference>
<evidence type="ECO:0000256" key="1">
    <source>
        <dbReference type="ARBA" id="ARBA00000185"/>
    </source>
</evidence>
<dbReference type="AlphaFoldDB" id="A0A2G9TJ26"/>
<accession>A0A2G9TJ26</accession>